<evidence type="ECO:0000256" key="1">
    <source>
        <dbReference type="SAM" id="MobiDB-lite"/>
    </source>
</evidence>
<dbReference type="Gramene" id="ORUFI05G22050.1">
    <property type="protein sequence ID" value="ORUFI05G22050.1"/>
    <property type="gene ID" value="ORUFI05G22050"/>
</dbReference>
<dbReference type="HOGENOM" id="CLU_1491377_0_0_1"/>
<name>A0A0E0PP62_ORYRU</name>
<organism evidence="3 4">
    <name type="scientific">Oryza rufipogon</name>
    <name type="common">Brownbeard rice</name>
    <name type="synonym">Asian wild rice</name>
    <dbReference type="NCBI Taxonomy" id="4529"/>
    <lineage>
        <taxon>Eukaryota</taxon>
        <taxon>Viridiplantae</taxon>
        <taxon>Streptophyta</taxon>
        <taxon>Embryophyta</taxon>
        <taxon>Tracheophyta</taxon>
        <taxon>Spermatophyta</taxon>
        <taxon>Magnoliopsida</taxon>
        <taxon>Liliopsida</taxon>
        <taxon>Poales</taxon>
        <taxon>Poaceae</taxon>
        <taxon>BOP clade</taxon>
        <taxon>Oryzoideae</taxon>
        <taxon>Oryzeae</taxon>
        <taxon>Oryzinae</taxon>
        <taxon>Oryza</taxon>
    </lineage>
</organism>
<dbReference type="Gramene" id="ORUFI05G22050.3">
    <property type="protein sequence ID" value="ORUFI05G22050.3"/>
    <property type="gene ID" value="ORUFI05G22050"/>
</dbReference>
<dbReference type="EnsemblPlants" id="ORUFI05G22050.3">
    <property type="protein sequence ID" value="ORUFI05G22050.3"/>
    <property type="gene ID" value="ORUFI05G22050"/>
</dbReference>
<keyword evidence="4" id="KW-1185">Reference proteome</keyword>
<sequence>MRKHSRSLQGLVMLMLRWGQIHVVSSPRFPISAGSGPPRLMLKERSLQVTLSRIISSRYVSWPSWPMLLLSVPCRLTLDSLLQKPETSMARFQRKAHHMILVVGGEGDGCNLQRRHPAVGAHDAVPSAAAGVAGVPAQRVVRPLALQPLERRSCTHACPRRRSSTPATKTKRFFSGQEDPA</sequence>
<dbReference type="AlphaFoldDB" id="A0A0E0PP62"/>
<accession>A0A0E0PP62</accession>
<proteinExistence type="predicted"/>
<keyword evidence="2" id="KW-0732">Signal</keyword>
<evidence type="ECO:0000313" key="3">
    <source>
        <dbReference type="EnsemblPlants" id="ORUFI05G22050.3"/>
    </source>
</evidence>
<reference evidence="4" key="1">
    <citation type="submission" date="2013-06" db="EMBL/GenBank/DDBJ databases">
        <authorList>
            <person name="Zhao Q."/>
        </authorList>
    </citation>
    <scope>NUCLEOTIDE SEQUENCE</scope>
    <source>
        <strain evidence="4">cv. W1943</strain>
    </source>
</reference>
<feature type="signal peptide" evidence="2">
    <location>
        <begin position="1"/>
        <end position="23"/>
    </location>
</feature>
<dbReference type="Proteomes" id="UP000008022">
    <property type="component" value="Unassembled WGS sequence"/>
</dbReference>
<feature type="chain" id="PRO_5011032652" evidence="2">
    <location>
        <begin position="24"/>
        <end position="181"/>
    </location>
</feature>
<dbReference type="EnsemblPlants" id="ORUFI05G22050.1">
    <property type="protein sequence ID" value="ORUFI05G22050.1"/>
    <property type="gene ID" value="ORUFI05G22050"/>
</dbReference>
<evidence type="ECO:0000256" key="2">
    <source>
        <dbReference type="SAM" id="SignalP"/>
    </source>
</evidence>
<feature type="region of interest" description="Disordered" evidence="1">
    <location>
        <begin position="157"/>
        <end position="181"/>
    </location>
</feature>
<evidence type="ECO:0000313" key="4">
    <source>
        <dbReference type="Proteomes" id="UP000008022"/>
    </source>
</evidence>
<reference evidence="3" key="2">
    <citation type="submission" date="2015-06" db="UniProtKB">
        <authorList>
            <consortium name="EnsemblPlants"/>
        </authorList>
    </citation>
    <scope>IDENTIFICATION</scope>
</reference>
<protein>
    <submittedName>
        <fullName evidence="3">Uncharacterized protein</fullName>
    </submittedName>
</protein>